<dbReference type="AlphaFoldDB" id="A0AAN8WHA1"/>
<feature type="region of interest" description="Disordered" evidence="1">
    <location>
        <begin position="430"/>
        <end position="451"/>
    </location>
</feature>
<accession>A0AAN8WHA1</accession>
<dbReference type="InterPro" id="IPR048297">
    <property type="entry name" value="DUF936_dom_pln"/>
</dbReference>
<feature type="region of interest" description="Disordered" evidence="1">
    <location>
        <begin position="253"/>
        <end position="290"/>
    </location>
</feature>
<organism evidence="4 5">
    <name type="scientific">Dillenia turbinata</name>
    <dbReference type="NCBI Taxonomy" id="194707"/>
    <lineage>
        <taxon>Eukaryota</taxon>
        <taxon>Viridiplantae</taxon>
        <taxon>Streptophyta</taxon>
        <taxon>Embryophyta</taxon>
        <taxon>Tracheophyta</taxon>
        <taxon>Spermatophyta</taxon>
        <taxon>Magnoliopsida</taxon>
        <taxon>eudicotyledons</taxon>
        <taxon>Gunneridae</taxon>
        <taxon>Pentapetalae</taxon>
        <taxon>Dilleniales</taxon>
        <taxon>Dilleniaceae</taxon>
        <taxon>Dillenia</taxon>
    </lineage>
</organism>
<protein>
    <submittedName>
        <fullName evidence="4">Uncharacterized protein</fullName>
    </submittedName>
</protein>
<reference evidence="4 5" key="1">
    <citation type="submission" date="2023-12" db="EMBL/GenBank/DDBJ databases">
        <title>A high-quality genome assembly for Dillenia turbinata (Dilleniales).</title>
        <authorList>
            <person name="Chanderbali A."/>
        </authorList>
    </citation>
    <scope>NUCLEOTIDE SEQUENCE [LARGE SCALE GENOMIC DNA]</scope>
    <source>
        <strain evidence="4">LSX21</strain>
        <tissue evidence="4">Leaf</tissue>
    </source>
</reference>
<name>A0AAN8WHA1_9MAGN</name>
<dbReference type="EMBL" id="JBAMMX010000002">
    <property type="protein sequence ID" value="KAK6945987.1"/>
    <property type="molecule type" value="Genomic_DNA"/>
</dbReference>
<gene>
    <name evidence="4" type="ORF">RJ641_013531</name>
</gene>
<evidence type="ECO:0000259" key="2">
    <source>
        <dbReference type="Pfam" id="PF06075"/>
    </source>
</evidence>
<dbReference type="Proteomes" id="UP001370490">
    <property type="component" value="Unassembled WGS sequence"/>
</dbReference>
<sequence length="601" mass="67067">MVFSLESGILVKLIDQIGVNENEASEDPKPVLLQIRSIIPVMADDDLLWPNKGFYLKVSDSSHAAFVSLPHEHDDWILRNELQIGQFIYVQKIKSSYPLPIIRGLDLVPGVHPLIGSPKDIVVKTKLPNFEDQSADNDDRKKVSRHGNYRSVSASKTRPRGSNLLPRKSDAGPGFVDKDVDLNSTRSSTCSASMQKIKRRSWNGAEIARVKEVSDSPLVKDRPLCRAHSAGVSRVPSITYEISDGNLVSSVGRQRLDVSPSTKSTKSSIKFKNRTSENKGGEPQRPSMVPTKDTILTKTSISWNAIPPNLEKLGKDVYRHRDMALAVAVEALQEACVAERLIKCLRCIFSELQSSNMDHLQISIDKFLILQDNLTHTRLIIQSLQHITSLQSSDADTTSLYSINEVLKLASERKKNAASWIQAAMESDLSPISSSSTTSKTANTRKKSISLSVSTKSKSASIVGNQRKIGDHQRGLETEGKNADENVKVSASFASDLAKRMQVECRRWFLDYIEKFLDGVKEKTICMESHRQVAEMMHQIKRISDWLDTYVSCKDHVEENNVLDEIEVEACGRVRNKIFEVLLSNVERSAIALESMDSTTH</sequence>
<feature type="compositionally biased region" description="Low complexity" evidence="1">
    <location>
        <begin position="430"/>
        <end position="442"/>
    </location>
</feature>
<feature type="compositionally biased region" description="Low complexity" evidence="1">
    <location>
        <begin position="259"/>
        <end position="268"/>
    </location>
</feature>
<dbReference type="InterPro" id="IPR010341">
    <property type="entry name" value="DUF936_pln"/>
</dbReference>
<proteinExistence type="predicted"/>
<feature type="domain" description="DUF6857" evidence="3">
    <location>
        <begin position="292"/>
        <end position="592"/>
    </location>
</feature>
<comment type="caution">
    <text evidence="4">The sequence shown here is derived from an EMBL/GenBank/DDBJ whole genome shotgun (WGS) entry which is preliminary data.</text>
</comment>
<evidence type="ECO:0000313" key="4">
    <source>
        <dbReference type="EMBL" id="KAK6945987.1"/>
    </source>
</evidence>
<dbReference type="InterPro" id="IPR049172">
    <property type="entry name" value="DUF6857_pln"/>
</dbReference>
<evidence type="ECO:0000256" key="1">
    <source>
        <dbReference type="SAM" id="MobiDB-lite"/>
    </source>
</evidence>
<dbReference type="PANTHER" id="PTHR31928">
    <property type="entry name" value="EXPRESSED PROTEIN"/>
    <property type="match status" value="1"/>
</dbReference>
<feature type="domain" description="DUF936" evidence="2">
    <location>
        <begin position="5"/>
        <end position="122"/>
    </location>
</feature>
<evidence type="ECO:0000259" key="3">
    <source>
        <dbReference type="Pfam" id="PF21647"/>
    </source>
</evidence>
<feature type="region of interest" description="Disordered" evidence="1">
    <location>
        <begin position="131"/>
        <end position="180"/>
    </location>
</feature>
<dbReference type="Pfam" id="PF06075">
    <property type="entry name" value="DUF936"/>
    <property type="match status" value="1"/>
</dbReference>
<dbReference type="Pfam" id="PF21647">
    <property type="entry name" value="DUF6857"/>
    <property type="match status" value="1"/>
</dbReference>
<keyword evidence="5" id="KW-1185">Reference proteome</keyword>
<evidence type="ECO:0000313" key="5">
    <source>
        <dbReference type="Proteomes" id="UP001370490"/>
    </source>
</evidence>
<dbReference type="PANTHER" id="PTHR31928:SF12">
    <property type="entry name" value="DUF3741 DOMAIN-CONTAINING PROTEIN"/>
    <property type="match status" value="1"/>
</dbReference>